<dbReference type="InterPro" id="IPR012337">
    <property type="entry name" value="RNaseH-like_sf"/>
</dbReference>
<dbReference type="SUPFAM" id="SSF53098">
    <property type="entry name" value="Ribonuclease H-like"/>
    <property type="match status" value="1"/>
</dbReference>
<dbReference type="PANTHER" id="PTHR33627">
    <property type="entry name" value="TRANSPOSASE"/>
    <property type="match status" value="1"/>
</dbReference>
<dbReference type="EMBL" id="KX817190">
    <property type="protein sequence ID" value="AQW35030.1"/>
    <property type="molecule type" value="Genomic_DNA"/>
</dbReference>
<dbReference type="InterPro" id="IPR039365">
    <property type="entry name" value="IS701-like"/>
</dbReference>
<name>A0A1S6QMM5_9ACTN</name>
<accession>A0A1S6QMM5</accession>
<dbReference type="PANTHER" id="PTHR33627:SF1">
    <property type="entry name" value="TRANSPOSASE"/>
    <property type="match status" value="1"/>
</dbReference>
<dbReference type="AlphaFoldDB" id="A0A1S6QMM5"/>
<evidence type="ECO:0000313" key="2">
    <source>
        <dbReference type="EMBL" id="AQW35030.1"/>
    </source>
</evidence>
<sequence length="404" mass="44325">MNAVGQIPARRFSENRSQGCPHTWDDRVFDELSAALFASLRRSDQRSKGIDYLRGLLGAQGRRSIRNMAVLLGGSATEQSLHHFVCNSTWDWMPVRWSLARHLAEQASPLAYVVRPMVIPKAGENSVGVDRSYVSEMGQLVNAQQATGVWFATEELSAPVNWRLHLSAAWLNDRSRRRQASIPEDVEELSPAESAVGAAVEVARGWGLPPRPVVLDARHLDLASAISRFRASGTSFLARVSGSLQLTVTDPALRGRKPNVLQAAQIMTSARDRVRPVLPAGAGTDAGRAVQLAALVRVRPSRVVQQVTGPGELTLLGVGEGRRQWPTEFWLTDMTEARLHALVRLTRLTRRVEHDFRNTADRLGIRDFIGRSYGGWNRHVTLASAAHAVSVLGSLSDGMMAEAC</sequence>
<dbReference type="Pfam" id="PF13546">
    <property type="entry name" value="DDE_5"/>
    <property type="match status" value="1"/>
</dbReference>
<proteinExistence type="predicted"/>
<dbReference type="InterPro" id="IPR038721">
    <property type="entry name" value="IS701-like_DDE_dom"/>
</dbReference>
<reference evidence="2" key="1">
    <citation type="submission" date="2016-09" db="EMBL/GenBank/DDBJ databases">
        <authorList>
            <person name="Capua I."/>
            <person name="De Benedictis P."/>
            <person name="Joannis T."/>
            <person name="Lombin L.H."/>
            <person name="Cattoli G."/>
        </authorList>
    </citation>
    <scope>NUCLEOTIDE SEQUENCE</scope>
    <source>
        <strain evidence="2">Sgr29</strain>
    </source>
</reference>
<protein>
    <submittedName>
        <fullName evidence="2">Transposase</fullName>
    </submittedName>
</protein>
<evidence type="ECO:0000259" key="1">
    <source>
        <dbReference type="Pfam" id="PF13546"/>
    </source>
</evidence>
<feature type="domain" description="Transposase IS701-like DDE" evidence="1">
    <location>
        <begin position="36"/>
        <end position="250"/>
    </location>
</feature>
<organism evidence="2">
    <name type="scientific">Streptomyces griseoruber</name>
    <dbReference type="NCBI Taxonomy" id="1943"/>
    <lineage>
        <taxon>Bacteria</taxon>
        <taxon>Bacillati</taxon>
        <taxon>Actinomycetota</taxon>
        <taxon>Actinomycetes</taxon>
        <taxon>Kitasatosporales</taxon>
        <taxon>Streptomycetaceae</taxon>
        <taxon>Streptomyces</taxon>
    </lineage>
</organism>